<protein>
    <submittedName>
        <fullName evidence="4">OmpW family protein</fullName>
    </submittedName>
</protein>
<feature type="signal peptide" evidence="2">
    <location>
        <begin position="1"/>
        <end position="23"/>
    </location>
</feature>
<dbReference type="KEGG" id="gur:Gura_1159"/>
<dbReference type="TCDB" id="1.B.39.2.1">
    <property type="family name" value="the bacterial porin, ompw (ompw) family"/>
</dbReference>
<evidence type="ECO:0000313" key="4">
    <source>
        <dbReference type="EMBL" id="ABQ25363.1"/>
    </source>
</evidence>
<dbReference type="EMBL" id="CP000698">
    <property type="protein sequence ID" value="ABQ25363.1"/>
    <property type="molecule type" value="Genomic_DNA"/>
</dbReference>
<dbReference type="Gene3D" id="2.40.160.20">
    <property type="match status" value="1"/>
</dbReference>
<dbReference type="RefSeq" id="WP_011938085.1">
    <property type="nucleotide sequence ID" value="NC_009483.1"/>
</dbReference>
<dbReference type="Pfam" id="PF13505">
    <property type="entry name" value="OMP_b-brl"/>
    <property type="match status" value="1"/>
</dbReference>
<keyword evidence="5" id="KW-1185">Reference proteome</keyword>
<evidence type="ECO:0000256" key="2">
    <source>
        <dbReference type="SAM" id="SignalP"/>
    </source>
</evidence>
<evidence type="ECO:0000259" key="3">
    <source>
        <dbReference type="Pfam" id="PF13505"/>
    </source>
</evidence>
<organism evidence="4 5">
    <name type="scientific">Geotalea uraniireducens (strain Rf4)</name>
    <name type="common">Geobacter uraniireducens</name>
    <dbReference type="NCBI Taxonomy" id="351605"/>
    <lineage>
        <taxon>Bacteria</taxon>
        <taxon>Pseudomonadati</taxon>
        <taxon>Thermodesulfobacteriota</taxon>
        <taxon>Desulfuromonadia</taxon>
        <taxon>Geobacterales</taxon>
        <taxon>Geobacteraceae</taxon>
        <taxon>Geotalea</taxon>
    </lineage>
</organism>
<evidence type="ECO:0000256" key="1">
    <source>
        <dbReference type="ARBA" id="ARBA00022729"/>
    </source>
</evidence>
<dbReference type="InterPro" id="IPR011250">
    <property type="entry name" value="OMP/PagP_B-barrel"/>
</dbReference>
<accession>A5GAN4</accession>
<feature type="domain" description="Outer membrane protein beta-barrel" evidence="3">
    <location>
        <begin position="9"/>
        <end position="198"/>
    </location>
</feature>
<dbReference type="HOGENOM" id="CLU_1370481_0_0_7"/>
<dbReference type="InterPro" id="IPR027385">
    <property type="entry name" value="Beta-barrel_OMP"/>
</dbReference>
<dbReference type="Proteomes" id="UP000006695">
    <property type="component" value="Chromosome"/>
</dbReference>
<name>A5GAN4_GEOUR</name>
<feature type="chain" id="PRO_5002683345" evidence="2">
    <location>
        <begin position="24"/>
        <end position="224"/>
    </location>
</feature>
<sequence length="224" mass="24340">MKKYLVFIVMAAVLCTLSDIAMADSIKGRLGVTGRLGFMVPSGSEFTKVSQYTIIPSFSVAVPETGKGKADTAFAGGGGFIYGITDNFALEADVTHTPNINYVFLGQKSVRITTTNVSLGFQYRFIPESRLVPYLGAGVDFIISDGKYQGRDELDIETLVGDHVNAGVDFFVTKHIALNADIRGVLAPKAEVNNRNLSLPENLKTGEYDPISFVALFGVRFFLY</sequence>
<proteinExistence type="predicted"/>
<evidence type="ECO:0000313" key="5">
    <source>
        <dbReference type="Proteomes" id="UP000006695"/>
    </source>
</evidence>
<dbReference type="SUPFAM" id="SSF56925">
    <property type="entry name" value="OMPA-like"/>
    <property type="match status" value="1"/>
</dbReference>
<keyword evidence="1 2" id="KW-0732">Signal</keyword>
<gene>
    <name evidence="4" type="ordered locus">Gura_1159</name>
</gene>
<reference evidence="4 5" key="1">
    <citation type="submission" date="2007-05" db="EMBL/GenBank/DDBJ databases">
        <title>Complete sequence of Geobacter uraniireducens Rf4.</title>
        <authorList>
            <consortium name="US DOE Joint Genome Institute"/>
            <person name="Copeland A."/>
            <person name="Lucas S."/>
            <person name="Lapidus A."/>
            <person name="Barry K."/>
            <person name="Detter J.C."/>
            <person name="Glavina del Rio T."/>
            <person name="Hammon N."/>
            <person name="Israni S."/>
            <person name="Dalin E."/>
            <person name="Tice H."/>
            <person name="Pitluck S."/>
            <person name="Chertkov O."/>
            <person name="Brettin T."/>
            <person name="Bruce D."/>
            <person name="Han C."/>
            <person name="Schmutz J."/>
            <person name="Larimer F."/>
            <person name="Land M."/>
            <person name="Hauser L."/>
            <person name="Kyrpides N."/>
            <person name="Mikhailova N."/>
            <person name="Shelobolina E."/>
            <person name="Aklujkar M."/>
            <person name="Lovley D."/>
            <person name="Richardson P."/>
        </authorList>
    </citation>
    <scope>NUCLEOTIDE SEQUENCE [LARGE SCALE GENOMIC DNA]</scope>
    <source>
        <strain evidence="4 5">Rf4</strain>
    </source>
</reference>
<dbReference type="AlphaFoldDB" id="A5GAN4"/>
<dbReference type="STRING" id="351605.Gura_1159"/>
<dbReference type="OrthoDB" id="5398213at2"/>